<reference evidence="15" key="1">
    <citation type="submission" date="2022-01" db="EMBL/GenBank/DDBJ databases">
        <title>Genome Sequence Resource for Two Populations of Ditylenchus destructor, the Migratory Endoparasitic Phytonematode.</title>
        <authorList>
            <person name="Zhang H."/>
            <person name="Lin R."/>
            <person name="Xie B."/>
        </authorList>
    </citation>
    <scope>NUCLEOTIDE SEQUENCE</scope>
    <source>
        <strain evidence="15">BazhouSP</strain>
    </source>
</reference>
<evidence type="ECO:0000259" key="14">
    <source>
        <dbReference type="PROSITE" id="PS51870"/>
    </source>
</evidence>
<sequence>MRAAAVSQAVLAAIVLFILGYATDATYIESVAANVDSKSASSNVERRHEAFVPLVAFQCGYRNKFMNKDGEWQDDPSSAASCLQGKYDILKYCKRVYPNEEISNIVEYSHMSRIDKWCKEDGTGACKHHFTVRPYRCIVGEFVTESLQVPSQCRFSHVAGRNKCNDFKYWNMKAESACGLKMEEGTSQSMKLRSFAVLEPCGLGMFRGVEYVCCPKSVEEDSKDHESTTEKEEQDPYFKDDSNANEHDRFRDAEERLEKKHRKKVTKVITEWSELFERYNKMKEKDPKGAEEYKREMTAKFRKTVASLEEENKEQRTQIEEVHDERVQSALNEKKRQATHDYRAALAVQVGNSNKNNVLRTLKNYIKAEEKDRSHMLNRYRHLLRSDPEQAISFEPVLLHRLRYIDLRINGTLAMLRDFPELEKQVRPQAVEFWKDYRRENTPDITGGDDSLLGGEEKNERLIRLYKQTYEHNHPGVQLAFENLHVVEEKKLTTVAEKTTKTTTPSPTIHHVVALKDVLAEKNDEDSDEDQFDDDEESDSSSTSDSMKKSSTEAKKLEVNGKAKPVKILTEPKKKVEKPAKFLSRGESNSAEQKKKETEDDNADDDEDDETFEDGEYSESNDKKESSTKSKEDDILRDRELSVAIEPIVSAAGKLHEALEDSPPAYARHDLLVADNAEFYREQSYIPNWSNANFAIGLIACAFLVVLTVAMVVRRRAKHPGFIEVDVCTPEDRHVANMQVNGYENPTYSFFDSKA</sequence>
<name>A0AAD4R5W7_9BILA</name>
<dbReference type="SUPFAM" id="SSF109843">
    <property type="entry name" value="CAPPD, an extracellular domain of amyloid beta A4 protein"/>
    <property type="match status" value="1"/>
</dbReference>
<evidence type="ECO:0000256" key="6">
    <source>
        <dbReference type="ARBA" id="ARBA00023157"/>
    </source>
</evidence>
<feature type="coiled-coil region" evidence="9">
    <location>
        <begin position="298"/>
        <end position="325"/>
    </location>
</feature>
<keyword evidence="2 11" id="KW-0812">Transmembrane</keyword>
<dbReference type="EMBL" id="JAKKPZ010000002">
    <property type="protein sequence ID" value="KAI1725626.1"/>
    <property type="molecule type" value="Genomic_DNA"/>
</dbReference>
<dbReference type="Gene3D" id="3.90.570.10">
    <property type="entry name" value="Amyloidogenic glycoprotein, heparin-binding domain"/>
    <property type="match status" value="1"/>
</dbReference>
<dbReference type="GO" id="GO:0046914">
    <property type="term" value="F:transition metal ion binding"/>
    <property type="evidence" value="ECO:0007669"/>
    <property type="project" value="InterPro"/>
</dbReference>
<feature type="region of interest" description="Disordered" evidence="10">
    <location>
        <begin position="222"/>
        <end position="247"/>
    </location>
</feature>
<feature type="disulfide bond" evidence="8">
    <location>
        <begin position="93"/>
        <end position="137"/>
    </location>
</feature>
<keyword evidence="3 12" id="KW-0732">Signal</keyword>
<dbReference type="PROSITE" id="PS00319">
    <property type="entry name" value="APP_CUBD"/>
    <property type="match status" value="1"/>
</dbReference>
<dbReference type="GO" id="GO:0007417">
    <property type="term" value="P:central nervous system development"/>
    <property type="evidence" value="ECO:0007669"/>
    <property type="project" value="TreeGrafter"/>
</dbReference>
<dbReference type="InterPro" id="IPR019745">
    <property type="entry name" value="Amyloid_glyco_intracell_CS"/>
</dbReference>
<accession>A0AAD4R5W7</accession>
<evidence type="ECO:0000256" key="11">
    <source>
        <dbReference type="SAM" id="Phobius"/>
    </source>
</evidence>
<dbReference type="InterPro" id="IPR015849">
    <property type="entry name" value="Amyloid_glyco_heparin-bd"/>
</dbReference>
<feature type="region of interest" description="CuBD subdomain" evidence="8">
    <location>
        <begin position="151"/>
        <end position="216"/>
    </location>
</feature>
<comment type="caution">
    <text evidence="15">The sequence shown here is derived from an EMBL/GenBank/DDBJ whole genome shotgun (WGS) entry which is preliminary data.</text>
</comment>
<evidence type="ECO:0000256" key="8">
    <source>
        <dbReference type="PROSITE-ProRule" id="PRU01217"/>
    </source>
</evidence>
<evidence type="ECO:0000313" key="15">
    <source>
        <dbReference type="EMBL" id="KAI1725626.1"/>
    </source>
</evidence>
<dbReference type="PROSITE" id="PS51869">
    <property type="entry name" value="APP_E1"/>
    <property type="match status" value="1"/>
</dbReference>
<dbReference type="InterPro" id="IPR011993">
    <property type="entry name" value="PH-like_dom_sf"/>
</dbReference>
<dbReference type="InterPro" id="IPR024329">
    <property type="entry name" value="Amyloid_glyco_E2_domain"/>
</dbReference>
<feature type="compositionally biased region" description="Acidic residues" evidence="10">
    <location>
        <begin position="599"/>
        <end position="619"/>
    </location>
</feature>
<keyword evidence="16" id="KW-1185">Reference proteome</keyword>
<feature type="compositionally biased region" description="Basic and acidic residues" evidence="10">
    <location>
        <begin position="546"/>
        <end position="561"/>
    </location>
</feature>
<evidence type="ECO:0000256" key="9">
    <source>
        <dbReference type="SAM" id="Coils"/>
    </source>
</evidence>
<dbReference type="InterPro" id="IPR036669">
    <property type="entry name" value="Amyloid_Cu-bd_sf"/>
</dbReference>
<dbReference type="InterPro" id="IPR036176">
    <property type="entry name" value="E2_sf"/>
</dbReference>
<evidence type="ECO:0000259" key="13">
    <source>
        <dbReference type="PROSITE" id="PS51869"/>
    </source>
</evidence>
<dbReference type="InterPro" id="IPR019543">
    <property type="entry name" value="APP_amyloid_C"/>
</dbReference>
<feature type="disulfide bond" evidence="8">
    <location>
        <begin position="59"/>
        <end position="82"/>
    </location>
</feature>
<comment type="subcellular location">
    <subcellularLocation>
        <location evidence="1">Membrane</location>
        <topology evidence="1">Single-pass type I membrane protein</topology>
    </subcellularLocation>
</comment>
<dbReference type="GO" id="GO:0043005">
    <property type="term" value="C:neuron projection"/>
    <property type="evidence" value="ECO:0007669"/>
    <property type="project" value="TreeGrafter"/>
</dbReference>
<comment type="similarity">
    <text evidence="8">Belongs to the APP family.</text>
</comment>
<keyword evidence="5 11" id="KW-0472">Membrane</keyword>
<keyword evidence="4 11" id="KW-1133">Transmembrane helix</keyword>
<evidence type="ECO:0000256" key="1">
    <source>
        <dbReference type="ARBA" id="ARBA00004479"/>
    </source>
</evidence>
<dbReference type="InterPro" id="IPR019744">
    <property type="entry name" value="APP_CUBD_CS"/>
</dbReference>
<dbReference type="Pfam" id="PF02177">
    <property type="entry name" value="APP_N"/>
    <property type="match status" value="1"/>
</dbReference>
<evidence type="ECO:0000256" key="5">
    <source>
        <dbReference type="ARBA" id="ARBA00023136"/>
    </source>
</evidence>
<dbReference type="SUPFAM" id="SSF89811">
    <property type="entry name" value="Amyloid beta a4 protein copper binding domain (domain 2)"/>
    <property type="match status" value="1"/>
</dbReference>
<feature type="signal peptide" evidence="12">
    <location>
        <begin position="1"/>
        <end position="25"/>
    </location>
</feature>
<dbReference type="PROSITE" id="PS00320">
    <property type="entry name" value="APP_INTRA"/>
    <property type="match status" value="1"/>
</dbReference>
<dbReference type="GO" id="GO:0007409">
    <property type="term" value="P:axonogenesis"/>
    <property type="evidence" value="ECO:0007669"/>
    <property type="project" value="TreeGrafter"/>
</dbReference>
<keyword evidence="7" id="KW-0325">Glycoprotein</keyword>
<evidence type="ECO:0000313" key="16">
    <source>
        <dbReference type="Proteomes" id="UP001201812"/>
    </source>
</evidence>
<dbReference type="SMART" id="SM00006">
    <property type="entry name" value="A4_EXTRA"/>
    <property type="match status" value="1"/>
</dbReference>
<comment type="caution">
    <text evidence="8">Lacks conserved residue(s) required for the propagation of feature annotation.</text>
</comment>
<dbReference type="SUPFAM" id="SSF56491">
    <property type="entry name" value="A heparin-binding domain"/>
    <property type="match status" value="1"/>
</dbReference>
<proteinExistence type="inferred from homology"/>
<dbReference type="PRINTS" id="PR00203">
    <property type="entry name" value="AMYLOIDA4"/>
</dbReference>
<dbReference type="Gene3D" id="1.20.120.770">
    <property type="entry name" value="Amyloid precursor protein, E2 domain"/>
    <property type="match status" value="1"/>
</dbReference>
<dbReference type="PANTHER" id="PTHR23103">
    <property type="entry name" value="ALZHEIMER'S DISEASE BETA-AMYLOID RELATED"/>
    <property type="match status" value="1"/>
</dbReference>
<dbReference type="InterPro" id="IPR036454">
    <property type="entry name" value="Amyloid_glyco_heparin-bd_sf"/>
</dbReference>
<organism evidence="15 16">
    <name type="scientific">Ditylenchus destructor</name>
    <dbReference type="NCBI Taxonomy" id="166010"/>
    <lineage>
        <taxon>Eukaryota</taxon>
        <taxon>Metazoa</taxon>
        <taxon>Ecdysozoa</taxon>
        <taxon>Nematoda</taxon>
        <taxon>Chromadorea</taxon>
        <taxon>Rhabditida</taxon>
        <taxon>Tylenchina</taxon>
        <taxon>Tylenchomorpha</taxon>
        <taxon>Sphaerularioidea</taxon>
        <taxon>Anguinidae</taxon>
        <taxon>Anguininae</taxon>
        <taxon>Ditylenchus</taxon>
    </lineage>
</organism>
<dbReference type="Gene3D" id="2.30.29.30">
    <property type="entry name" value="Pleckstrin-homology domain (PH domain)/Phosphotyrosine-binding domain (PTB)"/>
    <property type="match status" value="1"/>
</dbReference>
<dbReference type="InterPro" id="IPR011178">
    <property type="entry name" value="Amyloid_glyco_Cu-bd"/>
</dbReference>
<evidence type="ECO:0000256" key="12">
    <source>
        <dbReference type="SAM" id="SignalP"/>
    </source>
</evidence>
<feature type="transmembrane region" description="Helical" evidence="11">
    <location>
        <begin position="694"/>
        <end position="713"/>
    </location>
</feature>
<dbReference type="GO" id="GO:0016020">
    <property type="term" value="C:membrane"/>
    <property type="evidence" value="ECO:0007669"/>
    <property type="project" value="UniProtKB-SubCell"/>
</dbReference>
<evidence type="ECO:0000256" key="10">
    <source>
        <dbReference type="SAM" id="MobiDB-lite"/>
    </source>
</evidence>
<dbReference type="AlphaFoldDB" id="A0AAD4R5W7"/>
<feature type="chain" id="PRO_5042002804" evidence="12">
    <location>
        <begin position="26"/>
        <end position="755"/>
    </location>
</feature>
<gene>
    <name evidence="15" type="ORF">DdX_02294</name>
</gene>
<feature type="region of interest" description="Disordered" evidence="10">
    <location>
        <begin position="522"/>
        <end position="635"/>
    </location>
</feature>
<dbReference type="Pfam" id="PF12925">
    <property type="entry name" value="APP_E2"/>
    <property type="match status" value="1"/>
</dbReference>
<dbReference type="Proteomes" id="UP001201812">
    <property type="component" value="Unassembled WGS sequence"/>
</dbReference>
<dbReference type="GO" id="GO:0008201">
    <property type="term" value="F:heparin binding"/>
    <property type="evidence" value="ECO:0007669"/>
    <property type="project" value="UniProtKB-UniRule"/>
</dbReference>
<feature type="domain" description="E2" evidence="14">
    <location>
        <begin position="233"/>
        <end position="433"/>
    </location>
</feature>
<evidence type="ECO:0000256" key="2">
    <source>
        <dbReference type="ARBA" id="ARBA00022692"/>
    </source>
</evidence>
<dbReference type="Pfam" id="PF10515">
    <property type="entry name" value="APP_amyloid"/>
    <property type="match status" value="1"/>
</dbReference>
<dbReference type="Gene3D" id="3.30.1490.140">
    <property type="entry name" value="Amyloidogenic glycoprotein, copper-binding domain"/>
    <property type="match status" value="1"/>
</dbReference>
<dbReference type="GO" id="GO:0043025">
    <property type="term" value="C:neuronal cell body"/>
    <property type="evidence" value="ECO:0007669"/>
    <property type="project" value="TreeGrafter"/>
</dbReference>
<feature type="region of interest" description="GFLD subdomain" evidence="8">
    <location>
        <begin position="49"/>
        <end position="143"/>
    </location>
</feature>
<evidence type="ECO:0000256" key="3">
    <source>
        <dbReference type="ARBA" id="ARBA00022729"/>
    </source>
</evidence>
<keyword evidence="9" id="KW-0175">Coiled coil</keyword>
<feature type="domain" description="E1" evidence="13">
    <location>
        <begin position="49"/>
        <end position="216"/>
    </location>
</feature>
<protein>
    <submittedName>
        <fullName evidence="15">E2 domain of amyloid protein domain-containing protein</fullName>
    </submittedName>
</protein>
<evidence type="ECO:0000256" key="4">
    <source>
        <dbReference type="ARBA" id="ARBA00022989"/>
    </source>
</evidence>
<dbReference type="InterPro" id="IPR008155">
    <property type="entry name" value="Amyloid_glyco"/>
</dbReference>
<keyword evidence="6 8" id="KW-1015">Disulfide bond</keyword>
<evidence type="ECO:0000256" key="7">
    <source>
        <dbReference type="ARBA" id="ARBA00023180"/>
    </source>
</evidence>
<feature type="compositionally biased region" description="Basic and acidic residues" evidence="10">
    <location>
        <begin position="620"/>
        <end position="635"/>
    </location>
</feature>
<dbReference type="PANTHER" id="PTHR23103:SF15">
    <property type="entry name" value="AMYLOID-BETA-LIKE PROTEIN"/>
    <property type="match status" value="1"/>
</dbReference>
<dbReference type="PROSITE" id="PS51870">
    <property type="entry name" value="APP_E2"/>
    <property type="match status" value="1"/>
</dbReference>
<dbReference type="InterPro" id="IPR008154">
    <property type="entry name" value="Amyloid_glyco_extra"/>
</dbReference>
<dbReference type="Pfam" id="PF12924">
    <property type="entry name" value="APP_Cu_bd"/>
    <property type="match status" value="1"/>
</dbReference>
<feature type="compositionally biased region" description="Basic and acidic residues" evidence="10">
    <location>
        <begin position="570"/>
        <end position="580"/>
    </location>
</feature>
<feature type="compositionally biased region" description="Acidic residues" evidence="10">
    <location>
        <begin position="523"/>
        <end position="539"/>
    </location>
</feature>